<dbReference type="Gene3D" id="3.30.1460.10">
    <property type="match status" value="1"/>
</dbReference>
<protein>
    <submittedName>
        <fullName evidence="2">Uncharacterized protein</fullName>
    </submittedName>
</protein>
<sequence>MPRLLLLIASLLFLPVSLSAQATVPESEAPPTPEYDAAPEAPMTLARLDEIIRALDAEAQSNGTMWQITINDVQILIVTDAAADRMRAITPVLKTEEMTPEDITRVLQANFDTALDARYAIANEILWSAFIHPLKPLEKDQLISGLGQVVNLAQSYGTLYSGGALQYGGGDSGALQRQLIDDLLKKGEEI</sequence>
<proteinExistence type="predicted"/>
<organism evidence="2 3">
    <name type="scientific">Roseovarius azorensis</name>
    <dbReference type="NCBI Taxonomy" id="1287727"/>
    <lineage>
        <taxon>Bacteria</taxon>
        <taxon>Pseudomonadati</taxon>
        <taxon>Pseudomonadota</taxon>
        <taxon>Alphaproteobacteria</taxon>
        <taxon>Rhodobacterales</taxon>
        <taxon>Roseobacteraceae</taxon>
        <taxon>Roseovarius</taxon>
    </lineage>
</organism>
<accession>A0A1H7VBW9</accession>
<feature type="chain" id="PRO_5009299842" evidence="1">
    <location>
        <begin position="23"/>
        <end position="190"/>
    </location>
</feature>
<dbReference type="Proteomes" id="UP000199582">
    <property type="component" value="Unassembled WGS sequence"/>
</dbReference>
<dbReference type="SUPFAM" id="SSF69635">
    <property type="entry name" value="Type III secretory system chaperone-like"/>
    <property type="match status" value="1"/>
</dbReference>
<evidence type="ECO:0000256" key="1">
    <source>
        <dbReference type="SAM" id="SignalP"/>
    </source>
</evidence>
<evidence type="ECO:0000313" key="3">
    <source>
        <dbReference type="Proteomes" id="UP000199582"/>
    </source>
</evidence>
<dbReference type="AlphaFoldDB" id="A0A1H7VBW9"/>
<keyword evidence="3" id="KW-1185">Reference proteome</keyword>
<evidence type="ECO:0000313" key="2">
    <source>
        <dbReference type="EMBL" id="SEM06534.1"/>
    </source>
</evidence>
<keyword evidence="1" id="KW-0732">Signal</keyword>
<dbReference type="OrthoDB" id="571431at2"/>
<dbReference type="EMBL" id="FOAG01000012">
    <property type="protein sequence ID" value="SEM06534.1"/>
    <property type="molecule type" value="Genomic_DNA"/>
</dbReference>
<gene>
    <name evidence="2" type="ORF">SAMN05443999_11230</name>
</gene>
<reference evidence="2 3" key="1">
    <citation type="submission" date="2016-10" db="EMBL/GenBank/DDBJ databases">
        <authorList>
            <person name="de Groot N.N."/>
        </authorList>
    </citation>
    <scope>NUCLEOTIDE SEQUENCE [LARGE SCALE GENOMIC DNA]</scope>
    <source>
        <strain evidence="2 3">DSM 100674</strain>
    </source>
</reference>
<dbReference type="STRING" id="1287727.SAMN05443999_11230"/>
<name>A0A1H7VBW9_9RHOB</name>
<feature type="signal peptide" evidence="1">
    <location>
        <begin position="1"/>
        <end position="22"/>
    </location>
</feature>
<dbReference type="RefSeq" id="WP_093038760.1">
    <property type="nucleotide sequence ID" value="NZ_FOAG01000012.1"/>
</dbReference>